<proteinExistence type="predicted"/>
<comment type="caution">
    <text evidence="2">The sequence shown here is derived from an EMBL/GenBank/DDBJ whole genome shotgun (WGS) entry which is preliminary data.</text>
</comment>
<accession>A0AAD7UL42</accession>
<reference evidence="2" key="1">
    <citation type="submission" date="2023-01" db="EMBL/GenBank/DDBJ databases">
        <title>Metagenome sequencing of chrysophaentin producing Chrysophaeum taylorii.</title>
        <authorList>
            <person name="Davison J."/>
            <person name="Bewley C."/>
        </authorList>
    </citation>
    <scope>NUCLEOTIDE SEQUENCE</scope>
    <source>
        <strain evidence="2">NIES-1699</strain>
    </source>
</reference>
<sequence>MRVVLVLAIFVGLRPVQPRLECEVGWGQYNDQNIELRIKKEWTRICTSYCWTMRTTDPTKMMRLIGGEWDEEQFYSRFWIKGCGGMFGTELDYDDETACDSEYDEDANVDGQQILVDKDRHDQKLRSSISMDFSCCSKMGGCDAAFSLSRRRHAIVNALIAALCATIFLAR</sequence>
<evidence type="ECO:0000256" key="1">
    <source>
        <dbReference type="SAM" id="SignalP"/>
    </source>
</evidence>
<feature type="signal peptide" evidence="1">
    <location>
        <begin position="1"/>
        <end position="18"/>
    </location>
</feature>
<keyword evidence="1" id="KW-0732">Signal</keyword>
<dbReference type="AlphaFoldDB" id="A0AAD7UL42"/>
<evidence type="ECO:0000313" key="2">
    <source>
        <dbReference type="EMBL" id="KAJ8611145.1"/>
    </source>
</evidence>
<gene>
    <name evidence="2" type="ORF">CTAYLR_003568</name>
</gene>
<dbReference type="EMBL" id="JAQMWT010000081">
    <property type="protein sequence ID" value="KAJ8611145.1"/>
    <property type="molecule type" value="Genomic_DNA"/>
</dbReference>
<evidence type="ECO:0000313" key="3">
    <source>
        <dbReference type="Proteomes" id="UP001230188"/>
    </source>
</evidence>
<dbReference type="Proteomes" id="UP001230188">
    <property type="component" value="Unassembled WGS sequence"/>
</dbReference>
<protein>
    <submittedName>
        <fullName evidence="2">Uncharacterized protein</fullName>
    </submittedName>
</protein>
<feature type="chain" id="PRO_5042054792" evidence="1">
    <location>
        <begin position="19"/>
        <end position="171"/>
    </location>
</feature>
<organism evidence="2 3">
    <name type="scientific">Chrysophaeum taylorii</name>
    <dbReference type="NCBI Taxonomy" id="2483200"/>
    <lineage>
        <taxon>Eukaryota</taxon>
        <taxon>Sar</taxon>
        <taxon>Stramenopiles</taxon>
        <taxon>Ochrophyta</taxon>
        <taxon>Pelagophyceae</taxon>
        <taxon>Pelagomonadales</taxon>
        <taxon>Pelagomonadaceae</taxon>
        <taxon>Chrysophaeum</taxon>
    </lineage>
</organism>
<keyword evidence="3" id="KW-1185">Reference proteome</keyword>
<name>A0AAD7UL42_9STRA</name>